<dbReference type="Pfam" id="PF05199">
    <property type="entry name" value="GMC_oxred_C"/>
    <property type="match status" value="1"/>
</dbReference>
<dbReference type="WBParaSite" id="nRc.2.0.1.t25880-RA">
    <property type="protein sequence ID" value="nRc.2.0.1.t25880-RA"/>
    <property type="gene ID" value="nRc.2.0.1.g25880"/>
</dbReference>
<dbReference type="PROSITE" id="PS00624">
    <property type="entry name" value="GMC_OXRED_2"/>
    <property type="match status" value="1"/>
</dbReference>
<keyword evidence="6" id="KW-0812">Transmembrane</keyword>
<keyword evidence="8" id="KW-1185">Reference proteome</keyword>
<dbReference type="InterPro" id="IPR000172">
    <property type="entry name" value="GMC_OxRdtase_N"/>
</dbReference>
<evidence type="ECO:0000256" key="6">
    <source>
        <dbReference type="SAM" id="Phobius"/>
    </source>
</evidence>
<dbReference type="GO" id="GO:0050660">
    <property type="term" value="F:flavin adenine dinucleotide binding"/>
    <property type="evidence" value="ECO:0007669"/>
    <property type="project" value="InterPro"/>
</dbReference>
<feature type="binding site" evidence="5">
    <location>
        <position position="127"/>
    </location>
    <ligand>
        <name>FAD</name>
        <dbReference type="ChEBI" id="CHEBI:57692"/>
    </ligand>
</feature>
<name>A0A915JIB4_ROMCU</name>
<dbReference type="Gene3D" id="3.50.50.60">
    <property type="entry name" value="FAD/NAD(P)-binding domain"/>
    <property type="match status" value="1"/>
</dbReference>
<accession>A0A915JIB4</accession>
<dbReference type="Pfam" id="PF00732">
    <property type="entry name" value="GMC_oxred_N"/>
    <property type="match status" value="1"/>
</dbReference>
<evidence type="ECO:0000256" key="1">
    <source>
        <dbReference type="ARBA" id="ARBA00001974"/>
    </source>
</evidence>
<reference evidence="9" key="1">
    <citation type="submission" date="2022-11" db="UniProtKB">
        <authorList>
            <consortium name="WormBaseParasite"/>
        </authorList>
    </citation>
    <scope>IDENTIFICATION</scope>
</reference>
<keyword evidence="6" id="KW-0472">Membrane</keyword>
<dbReference type="Gene3D" id="3.30.560.10">
    <property type="entry name" value="Glucose Oxidase, domain 3"/>
    <property type="match status" value="1"/>
</dbReference>
<dbReference type="PANTHER" id="PTHR11552:SF147">
    <property type="entry name" value="CHOLINE DEHYDROGENASE, MITOCHONDRIAL"/>
    <property type="match status" value="1"/>
</dbReference>
<dbReference type="SUPFAM" id="SSF54373">
    <property type="entry name" value="FAD-linked reductases, C-terminal domain"/>
    <property type="match status" value="1"/>
</dbReference>
<evidence type="ECO:0000256" key="4">
    <source>
        <dbReference type="ARBA" id="ARBA00022827"/>
    </source>
</evidence>
<dbReference type="InterPro" id="IPR012132">
    <property type="entry name" value="GMC_OxRdtase"/>
</dbReference>
<dbReference type="InterPro" id="IPR036188">
    <property type="entry name" value="FAD/NAD-bd_sf"/>
</dbReference>
<dbReference type="InterPro" id="IPR007867">
    <property type="entry name" value="GMC_OxRtase_C"/>
</dbReference>
<proteinExistence type="inferred from homology"/>
<sequence length="619" mass="69454">MPREVPLLRNEVIFVVGAIIFSYCAFLYNPHGTLKVPTQLNRTYDYIVVGAGTAGCVLASRLSEHNSKSVLILESGDEEQKLYYSHIPASAGRLMHSKLAWRQRSVVQKHCCDASVDQQVVYVRGNVLGGGGVLDLMVYDRGHPEDYEQWAAMDNVGWSYEDVARYFVKAESFDIKTPADSDSYGQKGLIHVSEGQPTLIGKAILEAAKSLGYKEPQDPRGGNGVSGFRFPRHMIHNGVRQSTVKTYLRPVLKRKNLHVVAETHVTKIDFDKKRDRDGRLRTTGVTFQWKNGRIYHALAAREVILAAGALSTPYILMQSGLGEKAHLQEQNIEVKEDLPVLGQNLIDHPTTVLFYSVENLDYRNHASHGFFDWLKNLYFYYVHGSGPLTTSPILLSGFFRSGFDPDSERPDLQLLVTADTSIVDPKIIQNLNDEVAEEMEFVGNSRNILAIIVSQLHAKSTGSVKIKHQQQHNEHDHHQKWTSEVDPNFYDDDNDVKVQARGLRIAINIMESEPMKKFNPKLLEKPMTGCKQGLKFMTDQYLECIARKRSFPSRHQSGTCRMGVDAQISVVDPKLRVHGISGLRIADASVFPSDVSANSNMPTIMMAEKAADLMKETDQ</sequence>
<evidence type="ECO:0000259" key="7">
    <source>
        <dbReference type="PROSITE" id="PS00624"/>
    </source>
</evidence>
<evidence type="ECO:0000256" key="5">
    <source>
        <dbReference type="PIRSR" id="PIRSR000137-2"/>
    </source>
</evidence>
<dbReference type="OMA" id="MARRMAQ"/>
<evidence type="ECO:0000256" key="3">
    <source>
        <dbReference type="ARBA" id="ARBA00022630"/>
    </source>
</evidence>
<evidence type="ECO:0000256" key="2">
    <source>
        <dbReference type="ARBA" id="ARBA00010790"/>
    </source>
</evidence>
<keyword evidence="4 5" id="KW-0274">FAD</keyword>
<keyword evidence="6" id="KW-1133">Transmembrane helix</keyword>
<protein>
    <submittedName>
        <fullName evidence="9">Glucose-methanol-choline oxidoreductase N-terminal domain-containing protein</fullName>
    </submittedName>
</protein>
<dbReference type="PIRSF" id="PIRSF000137">
    <property type="entry name" value="Alcohol_oxidase"/>
    <property type="match status" value="1"/>
</dbReference>
<dbReference type="Proteomes" id="UP000887565">
    <property type="component" value="Unplaced"/>
</dbReference>
<comment type="cofactor">
    <cofactor evidence="1 5">
        <name>FAD</name>
        <dbReference type="ChEBI" id="CHEBI:57692"/>
    </cofactor>
</comment>
<feature type="binding site" evidence="5">
    <location>
        <position position="265"/>
    </location>
    <ligand>
        <name>FAD</name>
        <dbReference type="ChEBI" id="CHEBI:57692"/>
    </ligand>
</feature>
<organism evidence="8 9">
    <name type="scientific">Romanomermis culicivorax</name>
    <name type="common">Nematode worm</name>
    <dbReference type="NCBI Taxonomy" id="13658"/>
    <lineage>
        <taxon>Eukaryota</taxon>
        <taxon>Metazoa</taxon>
        <taxon>Ecdysozoa</taxon>
        <taxon>Nematoda</taxon>
        <taxon>Enoplea</taxon>
        <taxon>Dorylaimia</taxon>
        <taxon>Mermithida</taxon>
        <taxon>Mermithoidea</taxon>
        <taxon>Mermithidae</taxon>
        <taxon>Romanomermis</taxon>
    </lineage>
</organism>
<feature type="transmembrane region" description="Helical" evidence="6">
    <location>
        <begin position="12"/>
        <end position="29"/>
    </location>
</feature>
<feature type="domain" description="Glucose-methanol-choline oxidoreductase N-terminal" evidence="7">
    <location>
        <begin position="308"/>
        <end position="322"/>
    </location>
</feature>
<dbReference type="SUPFAM" id="SSF51905">
    <property type="entry name" value="FAD/NAD(P)-binding domain"/>
    <property type="match status" value="1"/>
</dbReference>
<comment type="similarity">
    <text evidence="2">Belongs to the GMC oxidoreductase family.</text>
</comment>
<dbReference type="PANTHER" id="PTHR11552">
    <property type="entry name" value="GLUCOSE-METHANOL-CHOLINE GMC OXIDOREDUCTASE"/>
    <property type="match status" value="1"/>
</dbReference>
<dbReference type="AlphaFoldDB" id="A0A915JIB4"/>
<dbReference type="GO" id="GO:0016614">
    <property type="term" value="F:oxidoreductase activity, acting on CH-OH group of donors"/>
    <property type="evidence" value="ECO:0007669"/>
    <property type="project" value="InterPro"/>
</dbReference>
<evidence type="ECO:0000313" key="9">
    <source>
        <dbReference type="WBParaSite" id="nRc.2.0.1.t25880-RA"/>
    </source>
</evidence>
<evidence type="ECO:0000313" key="8">
    <source>
        <dbReference type="Proteomes" id="UP000887565"/>
    </source>
</evidence>
<keyword evidence="3" id="KW-0285">Flavoprotein</keyword>